<keyword evidence="2" id="KW-1185">Reference proteome</keyword>
<dbReference type="EMBL" id="JABACI010000002">
    <property type="protein sequence ID" value="NLP83820.1"/>
    <property type="molecule type" value="Genomic_DNA"/>
</dbReference>
<reference evidence="1 2" key="1">
    <citation type="submission" date="2020-04" db="EMBL/GenBank/DDBJ databases">
        <title>CFH 90308 Microbacterium sp.</title>
        <authorList>
            <person name="Nie G."/>
            <person name="Ming H."/>
            <person name="Xia T."/>
        </authorList>
    </citation>
    <scope>NUCLEOTIDE SEQUENCE [LARGE SCALE GENOMIC DNA]</scope>
    <source>
        <strain evidence="1 2">CFH 90308</strain>
    </source>
</reference>
<protein>
    <submittedName>
        <fullName evidence="1">Fe-S oxidoreductase</fullName>
    </submittedName>
</protein>
<dbReference type="Proteomes" id="UP001429745">
    <property type="component" value="Unassembled WGS sequence"/>
</dbReference>
<name>A0ABX1KCJ2_9MICO</name>
<proteinExistence type="predicted"/>
<dbReference type="RefSeq" id="WP_168912317.1">
    <property type="nucleotide sequence ID" value="NZ_JABACI010000002.1"/>
</dbReference>
<comment type="caution">
    <text evidence="1">The sequence shown here is derived from an EMBL/GenBank/DDBJ whole genome shotgun (WGS) entry which is preliminary data.</text>
</comment>
<accession>A0ABX1KCJ2</accession>
<sequence length="152" mass="17374">MSPRPAPPAGWRAVAERRVERGRRLDRLIPSFLLDSPISRVGYWYGCTVGWVWGSLWSTGRVEKREGLWVFRGMPEWAFPRGGVCVGGCFLTGDARISRALLRHEAVHKRQWQRYGFLMPLLYLLAGRDPLRNRFEIEAGLEDGNYVARGTA</sequence>
<gene>
    <name evidence="1" type="ORF">HF576_08175</name>
</gene>
<organism evidence="1 2">
    <name type="scientific">Microbacterium salsuginis</name>
    <dbReference type="NCBI Taxonomy" id="2722803"/>
    <lineage>
        <taxon>Bacteria</taxon>
        <taxon>Bacillati</taxon>
        <taxon>Actinomycetota</taxon>
        <taxon>Actinomycetes</taxon>
        <taxon>Micrococcales</taxon>
        <taxon>Microbacteriaceae</taxon>
        <taxon>Microbacterium</taxon>
    </lineage>
</organism>
<evidence type="ECO:0000313" key="2">
    <source>
        <dbReference type="Proteomes" id="UP001429745"/>
    </source>
</evidence>
<evidence type="ECO:0000313" key="1">
    <source>
        <dbReference type="EMBL" id="NLP83820.1"/>
    </source>
</evidence>